<dbReference type="EMBL" id="GG685476">
    <property type="protein sequence ID" value="EEQ99694.1"/>
    <property type="molecule type" value="Genomic_DNA"/>
</dbReference>
<dbReference type="OMA" id="ENCARTN"/>
<evidence type="ECO:0000313" key="6">
    <source>
        <dbReference type="EMBL" id="EEQ99694.1"/>
    </source>
</evidence>
<dbReference type="Gene3D" id="1.25.40.180">
    <property type="match status" value="1"/>
</dbReference>
<feature type="domain" description="MIF4G" evidence="5">
    <location>
        <begin position="168"/>
        <end position="391"/>
    </location>
</feature>
<dbReference type="Pfam" id="PF02854">
    <property type="entry name" value="MIF4G"/>
    <property type="match status" value="1"/>
</dbReference>
<dbReference type="SUPFAM" id="SSF48371">
    <property type="entry name" value="ARM repeat"/>
    <property type="match status" value="1"/>
</dbReference>
<evidence type="ECO:0000313" key="7">
    <source>
        <dbReference type="Proteomes" id="UP000007800"/>
    </source>
</evidence>
<evidence type="ECO:0000256" key="4">
    <source>
        <dbReference type="SAM" id="MobiDB-lite"/>
    </source>
</evidence>
<dbReference type="PANTHER" id="PTHR23253:SF9">
    <property type="entry name" value="EUKARYOTIC TRANSLATION INITIATION FACTOR 4 GAMMA 2"/>
    <property type="match status" value="1"/>
</dbReference>
<dbReference type="RefSeq" id="XP_002766977.1">
    <property type="nucleotide sequence ID" value="XM_002766931.1"/>
</dbReference>
<dbReference type="GO" id="GO:0003729">
    <property type="term" value="F:mRNA binding"/>
    <property type="evidence" value="ECO:0007669"/>
    <property type="project" value="TreeGrafter"/>
</dbReference>
<dbReference type="InterPro" id="IPR003890">
    <property type="entry name" value="MIF4G-like_typ-3"/>
</dbReference>
<dbReference type="GO" id="GO:0016281">
    <property type="term" value="C:eukaryotic translation initiation factor 4F complex"/>
    <property type="evidence" value="ECO:0007669"/>
    <property type="project" value="TreeGrafter"/>
</dbReference>
<dbReference type="GO" id="GO:0003743">
    <property type="term" value="F:translation initiation factor activity"/>
    <property type="evidence" value="ECO:0007669"/>
    <property type="project" value="UniProtKB-KW"/>
</dbReference>
<dbReference type="OrthoDB" id="6379360at2759"/>
<dbReference type="InterPro" id="IPR016024">
    <property type="entry name" value="ARM-type_fold"/>
</dbReference>
<dbReference type="SMART" id="SM00543">
    <property type="entry name" value="MIF4G"/>
    <property type="match status" value="1"/>
</dbReference>
<comment type="similarity">
    <text evidence="1">Belongs to the eukaryotic initiation factor 4G family.</text>
</comment>
<dbReference type="PANTHER" id="PTHR23253">
    <property type="entry name" value="EUKARYOTIC TRANSLATION INITIATION FACTOR 4 GAMMA"/>
    <property type="match status" value="1"/>
</dbReference>
<keyword evidence="7" id="KW-1185">Reference proteome</keyword>
<evidence type="ECO:0000259" key="5">
    <source>
        <dbReference type="SMART" id="SM00543"/>
    </source>
</evidence>
<dbReference type="Proteomes" id="UP000007800">
    <property type="component" value="Unassembled WGS sequence"/>
</dbReference>
<keyword evidence="2" id="KW-0396">Initiation factor</keyword>
<dbReference type="InParanoid" id="C5LUG1"/>
<evidence type="ECO:0000256" key="2">
    <source>
        <dbReference type="ARBA" id="ARBA00022540"/>
    </source>
</evidence>
<protein>
    <recommendedName>
        <fullName evidence="5">MIF4G domain-containing protein</fullName>
    </recommendedName>
</protein>
<name>C5LUG1_PERM5</name>
<reference evidence="6 7" key="1">
    <citation type="submission" date="2008-07" db="EMBL/GenBank/DDBJ databases">
        <authorList>
            <person name="El-Sayed N."/>
            <person name="Caler E."/>
            <person name="Inman J."/>
            <person name="Amedeo P."/>
            <person name="Hass B."/>
            <person name="Wortman J."/>
        </authorList>
    </citation>
    <scope>NUCLEOTIDE SEQUENCE [LARGE SCALE GENOMIC DNA]</scope>
    <source>
        <strain evidence="7">ATCC 50983 / TXsc</strain>
    </source>
</reference>
<evidence type="ECO:0000256" key="1">
    <source>
        <dbReference type="ARBA" id="ARBA00005775"/>
    </source>
</evidence>
<proteinExistence type="inferred from homology"/>
<organism evidence="7">
    <name type="scientific">Perkinsus marinus (strain ATCC 50983 / TXsc)</name>
    <dbReference type="NCBI Taxonomy" id="423536"/>
    <lineage>
        <taxon>Eukaryota</taxon>
        <taxon>Sar</taxon>
        <taxon>Alveolata</taxon>
        <taxon>Perkinsozoa</taxon>
        <taxon>Perkinsea</taxon>
        <taxon>Perkinsida</taxon>
        <taxon>Perkinsidae</taxon>
        <taxon>Perkinsus</taxon>
    </lineage>
</organism>
<sequence length="637" mass="72200">MSVDDEDDEESCYRDLEDLNDHISLMYDHLWCRARVFDSKVIEISELLCDTAESDWTDDKKKELIFRARNAFLARRELLSMPRDPVDDVRKPSPCAHPGGTANDATGAKSSRWTLLDRVEDVLSPKIGNLIQFQNNGISPGLVPIDPLPSPPPKNIPLKAVDDVFHLRKKIRAILNKVTVSNFERLSGELAGLELDTPWATDLLLHLAMQRAIEEPLFSELHVKLLLEIRARYVKSDGFLNFERVIFRDQLVHEIQQEFSEALIDLRLLFEIPSAGPKSLLRESIASRRNDALQCMRLLGSFFCKGLFTLETLKKVVNPLIFDSTSTPLPFEVECAIVLLESTGKHLDFGDDRSRAFCSCVLGRLVMLKTTLSDRRLRILIFNLEKQRESKWREIARIRRLGNSEGPSGGSGDKLRSATRKKKVQGLKGSKFFEVFTEESFRACRDMYQEDGSLEKFVSQAEAMIKHDASCVRNMVDLLLRWGPAALHKKKSKEADLIAELVLRGFLPFELLDETLRAFLQDLDENCARTNPTYEFVEKLYAVLLTADYGHPDGPTQFDSALFLSWEVLHSDSKAFDMGLGILRLVKERAGLEGVRKSLAALRPVAGPFTSEPMRVVAEPEGFWDPLPEHEIDNTVD</sequence>
<dbReference type="AlphaFoldDB" id="C5LUG1"/>
<keyword evidence="3" id="KW-0648">Protein biosynthesis</keyword>
<feature type="region of interest" description="Disordered" evidence="4">
    <location>
        <begin position="83"/>
        <end position="108"/>
    </location>
</feature>
<accession>C5LUG1</accession>
<dbReference type="GeneID" id="9051533"/>
<evidence type="ECO:0000256" key="3">
    <source>
        <dbReference type="ARBA" id="ARBA00022917"/>
    </source>
</evidence>
<gene>
    <name evidence="6" type="ORF">Pmar_PMAR010957</name>
</gene>